<feature type="region of interest" description="Disordered" evidence="3">
    <location>
        <begin position="257"/>
        <end position="467"/>
    </location>
</feature>
<dbReference type="InterPro" id="IPR028942">
    <property type="entry name" value="WHIM1_dom"/>
</dbReference>
<dbReference type="PANTHER" id="PTHR42107">
    <property type="entry name" value="YALI0D24453P"/>
    <property type="match status" value="1"/>
</dbReference>
<evidence type="ECO:0000313" key="6">
    <source>
        <dbReference type="Proteomes" id="UP000774617"/>
    </source>
</evidence>
<accession>A0ABQ8GBT0</accession>
<keyword evidence="2" id="KW-0539">Nucleus</keyword>
<name>A0ABQ8GBT0_9PEZI</name>
<feature type="domain" description="WHIM1" evidence="4">
    <location>
        <begin position="113"/>
        <end position="157"/>
    </location>
</feature>
<keyword evidence="6" id="KW-1185">Reference proteome</keyword>
<sequence>MATTTTQAPSSPPAQRKRPASPPHEEVLADNPDIAFIVMFRSRFTDAFPPKCPHLGPQDIERGIVDTAPSPQVESLLCALLGLALNRKKPVEKGHYGRALEEVMSTYRPEWPRAWANINPLSGTRSFNNMTPQERLSVLRAIIIWSLHGSEVIKGIIKESYKQNRHDDDLNQPLSVQPWGSDGDKRRYWLIEGKDDTPFRLYRESNPAHKKNTWWSVAGTIDELRIVAAKLLDDGTQASRRLSERINAAIPRFEATEEKRKRREYRMQRKAQFARPEPGFSLYEGRTRGKRMKYTFSDEDEDTSDALSTRRSTRRGTPTDNRPVVTASGRQVRSRLGGVYGESLLSGQNGDFDPSATGDYERSDASEGPNGRAARGRVGVPQRSHRKHIEGYNSIDEMDDEDEADEWDGGDDDDEDDLGLNDDDEDSMGDDESDDEIYVKPKGSLIVTLRPHSAAQQPASIERANRR</sequence>
<evidence type="ECO:0000256" key="1">
    <source>
        <dbReference type="ARBA" id="ARBA00004123"/>
    </source>
</evidence>
<evidence type="ECO:0000256" key="3">
    <source>
        <dbReference type="SAM" id="MobiDB-lite"/>
    </source>
</evidence>
<evidence type="ECO:0000256" key="2">
    <source>
        <dbReference type="ARBA" id="ARBA00023242"/>
    </source>
</evidence>
<comment type="subcellular location">
    <subcellularLocation>
        <location evidence="1">Nucleus</location>
    </subcellularLocation>
</comment>
<evidence type="ECO:0000313" key="5">
    <source>
        <dbReference type="EMBL" id="KAH7051050.1"/>
    </source>
</evidence>
<dbReference type="PANTHER" id="PTHR42107:SF1">
    <property type="entry name" value="WHIM1 DOMAIN-CONTAINING PROTEIN"/>
    <property type="match status" value="1"/>
</dbReference>
<dbReference type="Pfam" id="PF15612">
    <property type="entry name" value="WHIM1"/>
    <property type="match status" value="1"/>
</dbReference>
<evidence type="ECO:0000259" key="4">
    <source>
        <dbReference type="Pfam" id="PF15612"/>
    </source>
</evidence>
<dbReference type="EMBL" id="JAGTJR010000012">
    <property type="protein sequence ID" value="KAH7051050.1"/>
    <property type="molecule type" value="Genomic_DNA"/>
</dbReference>
<proteinExistence type="predicted"/>
<dbReference type="Proteomes" id="UP000774617">
    <property type="component" value="Unassembled WGS sequence"/>
</dbReference>
<protein>
    <recommendedName>
        <fullName evidence="4">WHIM1 domain-containing protein</fullName>
    </recommendedName>
</protein>
<reference evidence="5 6" key="1">
    <citation type="journal article" date="2021" name="Nat. Commun.">
        <title>Genetic determinants of endophytism in the Arabidopsis root mycobiome.</title>
        <authorList>
            <person name="Mesny F."/>
            <person name="Miyauchi S."/>
            <person name="Thiergart T."/>
            <person name="Pickel B."/>
            <person name="Atanasova L."/>
            <person name="Karlsson M."/>
            <person name="Huettel B."/>
            <person name="Barry K.W."/>
            <person name="Haridas S."/>
            <person name="Chen C."/>
            <person name="Bauer D."/>
            <person name="Andreopoulos W."/>
            <person name="Pangilinan J."/>
            <person name="LaButti K."/>
            <person name="Riley R."/>
            <person name="Lipzen A."/>
            <person name="Clum A."/>
            <person name="Drula E."/>
            <person name="Henrissat B."/>
            <person name="Kohler A."/>
            <person name="Grigoriev I.V."/>
            <person name="Martin F.M."/>
            <person name="Hacquard S."/>
        </authorList>
    </citation>
    <scope>NUCLEOTIDE SEQUENCE [LARGE SCALE GENOMIC DNA]</scope>
    <source>
        <strain evidence="5 6">MPI-SDFR-AT-0080</strain>
    </source>
</reference>
<comment type="caution">
    <text evidence="5">The sequence shown here is derived from an EMBL/GenBank/DDBJ whole genome shotgun (WGS) entry which is preliminary data.</text>
</comment>
<feature type="region of interest" description="Disordered" evidence="3">
    <location>
        <begin position="1"/>
        <end position="27"/>
    </location>
</feature>
<gene>
    <name evidence="5" type="ORF">B0J12DRAFT_710536</name>
</gene>
<organism evidence="5 6">
    <name type="scientific">Macrophomina phaseolina</name>
    <dbReference type="NCBI Taxonomy" id="35725"/>
    <lineage>
        <taxon>Eukaryota</taxon>
        <taxon>Fungi</taxon>
        <taxon>Dikarya</taxon>
        <taxon>Ascomycota</taxon>
        <taxon>Pezizomycotina</taxon>
        <taxon>Dothideomycetes</taxon>
        <taxon>Dothideomycetes incertae sedis</taxon>
        <taxon>Botryosphaeriales</taxon>
        <taxon>Botryosphaeriaceae</taxon>
        <taxon>Macrophomina</taxon>
    </lineage>
</organism>
<feature type="compositionally biased region" description="Acidic residues" evidence="3">
    <location>
        <begin position="396"/>
        <end position="436"/>
    </location>
</feature>